<evidence type="ECO:0000256" key="2">
    <source>
        <dbReference type="ARBA" id="ARBA00022475"/>
    </source>
</evidence>
<protein>
    <submittedName>
        <fullName evidence="8">Major facilitator transporter</fullName>
    </submittedName>
</protein>
<keyword evidence="4 6" id="KW-1133">Transmembrane helix</keyword>
<dbReference type="Proteomes" id="UP000032679">
    <property type="component" value="Unassembled WGS sequence"/>
</dbReference>
<dbReference type="Gene3D" id="1.20.1250.20">
    <property type="entry name" value="MFS general substrate transporter like domains"/>
    <property type="match status" value="2"/>
</dbReference>
<proteinExistence type="predicted"/>
<name>A0A0D6MGZ0_9PROT</name>
<dbReference type="PANTHER" id="PTHR43124">
    <property type="entry name" value="PURINE EFFLUX PUMP PBUE"/>
    <property type="match status" value="1"/>
</dbReference>
<evidence type="ECO:0000259" key="7">
    <source>
        <dbReference type="PROSITE" id="PS50850"/>
    </source>
</evidence>
<comment type="caution">
    <text evidence="8">The sequence shown here is derived from an EMBL/GenBank/DDBJ whole genome shotgun (WGS) entry which is preliminary data.</text>
</comment>
<dbReference type="GO" id="GO:0022857">
    <property type="term" value="F:transmembrane transporter activity"/>
    <property type="evidence" value="ECO:0007669"/>
    <property type="project" value="InterPro"/>
</dbReference>
<keyword evidence="2" id="KW-1003">Cell membrane</keyword>
<sequence>MPMKPDWRSVALCALMLFLNNGLMLIGVSAFDPIVLAGLQVSVAGLKLGDSLTLLTLAVASPGAGWALDRLGPNRVFAAGALSMAVGMAVFAGGAAHALWLLYVAHVLFGVCLSLCGAFSAALVVTTVSGERPGSAMGALLAANSAGLAFGITLMQGMAGRLGWQGAVLAAAIGALALVPWLYRRLPYRLASVSDDVDASLGAALRSGRFWAIAVVAAASFFVEMGLLTNIVVLAVHDLGFPVMRIGALMTIMFACGIAAHLAAGALTDRMDRRIVHATGIVLMMAGLVALALQAQAGHAGWLALTMAVYGAGWGASYVVLQLLLTTSFPGGNRGRIVGCIGAIEAVGAGLAPVIVGSLRDRTGSYAEPLALLAALLVAVLLGAVLLRPASCKLR</sequence>
<dbReference type="SUPFAM" id="SSF103473">
    <property type="entry name" value="MFS general substrate transporter"/>
    <property type="match status" value="1"/>
</dbReference>
<feature type="transmembrane region" description="Helical" evidence="6">
    <location>
        <begin position="370"/>
        <end position="387"/>
    </location>
</feature>
<dbReference type="Pfam" id="PF07690">
    <property type="entry name" value="MFS_1"/>
    <property type="match status" value="1"/>
</dbReference>
<feature type="transmembrane region" description="Helical" evidence="6">
    <location>
        <begin position="137"/>
        <end position="156"/>
    </location>
</feature>
<dbReference type="InterPro" id="IPR050189">
    <property type="entry name" value="MFS_Efflux_Transporters"/>
</dbReference>
<feature type="transmembrane region" description="Helical" evidence="6">
    <location>
        <begin position="275"/>
        <end position="295"/>
    </location>
</feature>
<evidence type="ECO:0000256" key="3">
    <source>
        <dbReference type="ARBA" id="ARBA00022692"/>
    </source>
</evidence>
<evidence type="ECO:0000313" key="8">
    <source>
        <dbReference type="EMBL" id="GAN52909.1"/>
    </source>
</evidence>
<dbReference type="EMBL" id="BALE01000003">
    <property type="protein sequence ID" value="GAN52909.1"/>
    <property type="molecule type" value="Genomic_DNA"/>
</dbReference>
<feature type="transmembrane region" description="Helical" evidence="6">
    <location>
        <begin position="210"/>
        <end position="237"/>
    </location>
</feature>
<feature type="transmembrane region" description="Helical" evidence="6">
    <location>
        <begin position="162"/>
        <end position="183"/>
    </location>
</feature>
<feature type="transmembrane region" description="Helical" evidence="6">
    <location>
        <begin position="337"/>
        <end position="358"/>
    </location>
</feature>
<feature type="transmembrane region" description="Helical" evidence="6">
    <location>
        <begin position="301"/>
        <end position="325"/>
    </location>
</feature>
<dbReference type="RefSeq" id="WP_048846307.1">
    <property type="nucleotide sequence ID" value="NZ_BALE01000003.1"/>
</dbReference>
<evidence type="ECO:0000256" key="4">
    <source>
        <dbReference type="ARBA" id="ARBA00022989"/>
    </source>
</evidence>
<dbReference type="GO" id="GO:0005886">
    <property type="term" value="C:plasma membrane"/>
    <property type="evidence" value="ECO:0007669"/>
    <property type="project" value="UniProtKB-SubCell"/>
</dbReference>
<dbReference type="AlphaFoldDB" id="A0A0D6MGZ0"/>
<accession>A0A0D6MGZ0</accession>
<reference evidence="8 9" key="1">
    <citation type="submission" date="2012-10" db="EMBL/GenBank/DDBJ databases">
        <title>Genome sequencing of Tanticharoenia sakaeratensis NBRC 103193.</title>
        <authorList>
            <person name="Azuma Y."/>
            <person name="Hadano H."/>
            <person name="Hirakawa H."/>
            <person name="Matsushita K."/>
        </authorList>
    </citation>
    <scope>NUCLEOTIDE SEQUENCE [LARGE SCALE GENOMIC DNA]</scope>
    <source>
        <strain evidence="8 9">NBRC 103193</strain>
    </source>
</reference>
<dbReference type="InterPro" id="IPR011701">
    <property type="entry name" value="MFS"/>
</dbReference>
<dbReference type="InterPro" id="IPR020846">
    <property type="entry name" value="MFS_dom"/>
</dbReference>
<feature type="transmembrane region" description="Helical" evidence="6">
    <location>
        <begin position="243"/>
        <end position="263"/>
    </location>
</feature>
<evidence type="ECO:0000256" key="1">
    <source>
        <dbReference type="ARBA" id="ARBA00004651"/>
    </source>
</evidence>
<gene>
    <name evidence="8" type="ORF">Tasa_003_087</name>
</gene>
<dbReference type="PANTHER" id="PTHR43124:SF3">
    <property type="entry name" value="CHLORAMPHENICOL EFFLUX PUMP RV0191"/>
    <property type="match status" value="1"/>
</dbReference>
<dbReference type="InterPro" id="IPR036259">
    <property type="entry name" value="MFS_trans_sf"/>
</dbReference>
<evidence type="ECO:0000256" key="5">
    <source>
        <dbReference type="ARBA" id="ARBA00023136"/>
    </source>
</evidence>
<feature type="transmembrane region" description="Helical" evidence="6">
    <location>
        <begin position="100"/>
        <end position="125"/>
    </location>
</feature>
<feature type="transmembrane region" description="Helical" evidence="6">
    <location>
        <begin position="53"/>
        <end position="69"/>
    </location>
</feature>
<keyword evidence="9" id="KW-1185">Reference proteome</keyword>
<dbReference type="STRING" id="1231623.Tasa_003_087"/>
<dbReference type="OrthoDB" id="7876195at2"/>
<comment type="subcellular location">
    <subcellularLocation>
        <location evidence="1">Cell membrane</location>
        <topology evidence="1">Multi-pass membrane protein</topology>
    </subcellularLocation>
</comment>
<keyword evidence="3 6" id="KW-0812">Transmembrane</keyword>
<feature type="domain" description="Major facilitator superfamily (MFS) profile" evidence="7">
    <location>
        <begin position="6"/>
        <end position="392"/>
    </location>
</feature>
<evidence type="ECO:0000313" key="9">
    <source>
        <dbReference type="Proteomes" id="UP000032679"/>
    </source>
</evidence>
<organism evidence="8 9">
    <name type="scientific">Tanticharoenia sakaeratensis NBRC 103193</name>
    <dbReference type="NCBI Taxonomy" id="1231623"/>
    <lineage>
        <taxon>Bacteria</taxon>
        <taxon>Pseudomonadati</taxon>
        <taxon>Pseudomonadota</taxon>
        <taxon>Alphaproteobacteria</taxon>
        <taxon>Acetobacterales</taxon>
        <taxon>Acetobacteraceae</taxon>
        <taxon>Tanticharoenia</taxon>
    </lineage>
</organism>
<keyword evidence="5 6" id="KW-0472">Membrane</keyword>
<dbReference type="PROSITE" id="PS50850">
    <property type="entry name" value="MFS"/>
    <property type="match status" value="1"/>
</dbReference>
<evidence type="ECO:0000256" key="6">
    <source>
        <dbReference type="SAM" id="Phobius"/>
    </source>
</evidence>
<feature type="transmembrane region" description="Helical" evidence="6">
    <location>
        <begin position="76"/>
        <end position="94"/>
    </location>
</feature>